<dbReference type="SUPFAM" id="SSF53613">
    <property type="entry name" value="Ribokinase-like"/>
    <property type="match status" value="1"/>
</dbReference>
<evidence type="ECO:0000313" key="4">
    <source>
        <dbReference type="EMBL" id="GLQ10646.1"/>
    </source>
</evidence>
<name>A0ABQ5UJ39_9HYPH</name>
<dbReference type="PRINTS" id="PR00990">
    <property type="entry name" value="RIBOKINASE"/>
</dbReference>
<gene>
    <name evidence="4" type="primary">rbsK_1</name>
    <name evidence="4" type="ORF">GCM10007913_25780</name>
</gene>
<dbReference type="PANTHER" id="PTHR10584">
    <property type="entry name" value="SUGAR KINASE"/>
    <property type="match status" value="1"/>
</dbReference>
<reference evidence="4" key="1">
    <citation type="journal article" date="2014" name="Int. J. Syst. Evol. Microbiol.">
        <title>Complete genome of a new Firmicutes species belonging to the dominant human colonic microbiota ('Ruminococcus bicirculans') reveals two chromosomes and a selective capacity to utilize plant glucans.</title>
        <authorList>
            <consortium name="NISC Comparative Sequencing Program"/>
            <person name="Wegmann U."/>
            <person name="Louis P."/>
            <person name="Goesmann A."/>
            <person name="Henrissat B."/>
            <person name="Duncan S.H."/>
            <person name="Flint H.J."/>
        </authorList>
    </citation>
    <scope>NUCLEOTIDE SEQUENCE</scope>
    <source>
        <strain evidence="4">NBRC 103855</strain>
    </source>
</reference>
<dbReference type="PANTHER" id="PTHR10584:SF166">
    <property type="entry name" value="RIBOKINASE"/>
    <property type="match status" value="1"/>
</dbReference>
<evidence type="ECO:0000256" key="1">
    <source>
        <dbReference type="ARBA" id="ARBA00022679"/>
    </source>
</evidence>
<proteinExistence type="predicted"/>
<protein>
    <submittedName>
        <fullName evidence="4">Ribokinase</fullName>
    </submittedName>
</protein>
<sequence>MKACLFVGDISLDLSLSASHVPAPDEKVHCSAASEGVGGVVTNTAVAFAKAGGQAVLAVQVGDDPASEAIGDQLDYAGLDFRPHRIAGGLCRVVTILEPHGEKRLLLYPGVSIFPGERVIEALNLAGLDHLHTACFGPAAHALVAHARAEGMTWSIDLEPATFRNGIGELVDVLAGAELVFVNDRAADAIGADALTQLLALGVRAIIRSRGPLGAEYHSPGAAIAARPPEGLQIVDTTGAGDCLAGWFLAGRAAGLSLETALGRAVNAATFSCGHIGAQTGYPTPRDIQNFSIRTEEVA</sequence>
<keyword evidence="5" id="KW-1185">Reference proteome</keyword>
<accession>A0ABQ5UJ39</accession>
<dbReference type="EMBL" id="BSNG01000001">
    <property type="protein sequence ID" value="GLQ10646.1"/>
    <property type="molecule type" value="Genomic_DNA"/>
</dbReference>
<keyword evidence="1" id="KW-0808">Transferase</keyword>
<reference evidence="4" key="2">
    <citation type="submission" date="2023-01" db="EMBL/GenBank/DDBJ databases">
        <title>Draft genome sequence of Devosia yakushimensis strain NBRC 103855.</title>
        <authorList>
            <person name="Sun Q."/>
            <person name="Mori K."/>
        </authorList>
    </citation>
    <scope>NUCLEOTIDE SEQUENCE</scope>
    <source>
        <strain evidence="4">NBRC 103855</strain>
    </source>
</reference>
<comment type="caution">
    <text evidence="4">The sequence shown here is derived from an EMBL/GenBank/DDBJ whole genome shotgun (WGS) entry which is preliminary data.</text>
</comment>
<keyword evidence="2" id="KW-0418">Kinase</keyword>
<dbReference type="InterPro" id="IPR029056">
    <property type="entry name" value="Ribokinase-like"/>
</dbReference>
<dbReference type="InterPro" id="IPR002139">
    <property type="entry name" value="Ribo/fructo_kinase"/>
</dbReference>
<evidence type="ECO:0000313" key="5">
    <source>
        <dbReference type="Proteomes" id="UP001161406"/>
    </source>
</evidence>
<evidence type="ECO:0000259" key="3">
    <source>
        <dbReference type="Pfam" id="PF00294"/>
    </source>
</evidence>
<organism evidence="4 5">
    <name type="scientific">Devosia yakushimensis</name>
    <dbReference type="NCBI Taxonomy" id="470028"/>
    <lineage>
        <taxon>Bacteria</taxon>
        <taxon>Pseudomonadati</taxon>
        <taxon>Pseudomonadota</taxon>
        <taxon>Alphaproteobacteria</taxon>
        <taxon>Hyphomicrobiales</taxon>
        <taxon>Devosiaceae</taxon>
        <taxon>Devosia</taxon>
    </lineage>
</organism>
<dbReference type="Gene3D" id="3.40.1190.20">
    <property type="match status" value="1"/>
</dbReference>
<evidence type="ECO:0000256" key="2">
    <source>
        <dbReference type="ARBA" id="ARBA00022777"/>
    </source>
</evidence>
<dbReference type="Proteomes" id="UP001161406">
    <property type="component" value="Unassembled WGS sequence"/>
</dbReference>
<dbReference type="InterPro" id="IPR011611">
    <property type="entry name" value="PfkB_dom"/>
</dbReference>
<feature type="domain" description="Carbohydrate kinase PfkB" evidence="3">
    <location>
        <begin position="2"/>
        <end position="284"/>
    </location>
</feature>
<dbReference type="Pfam" id="PF00294">
    <property type="entry name" value="PfkB"/>
    <property type="match status" value="1"/>
</dbReference>
<dbReference type="RefSeq" id="WP_284391407.1">
    <property type="nucleotide sequence ID" value="NZ_BSNG01000001.1"/>
</dbReference>